<dbReference type="SMART" id="SM00220">
    <property type="entry name" value="S_TKc"/>
    <property type="match status" value="1"/>
</dbReference>
<dbReference type="CDD" id="cd14066">
    <property type="entry name" value="STKc_IRAK"/>
    <property type="match status" value="1"/>
</dbReference>
<keyword evidence="10" id="KW-0430">Lectin</keyword>
<dbReference type="EC" id="2.7.11.1" evidence="4"/>
<dbReference type="GO" id="GO:0005886">
    <property type="term" value="C:plasma membrane"/>
    <property type="evidence" value="ECO:0000318"/>
    <property type="project" value="GO_Central"/>
</dbReference>
<evidence type="ECO:0000256" key="2">
    <source>
        <dbReference type="ARBA" id="ARBA00008536"/>
    </source>
</evidence>
<comment type="similarity">
    <text evidence="3">In the C-terminal section; belongs to the protein kinase superfamily. Ser/Thr protein kinase family.</text>
</comment>
<keyword evidence="5" id="KW-1003">Cell membrane</keyword>
<evidence type="ECO:0000256" key="11">
    <source>
        <dbReference type="ARBA" id="ARBA00022741"/>
    </source>
</evidence>
<dbReference type="InterPro" id="IPR019825">
    <property type="entry name" value="Lectin_legB_Mn/Ca_BS"/>
</dbReference>
<dbReference type="InterPro" id="IPR017441">
    <property type="entry name" value="Protein_kinase_ATP_BS"/>
</dbReference>
<dbReference type="GO" id="GO:0042742">
    <property type="term" value="P:defense response to bacterium"/>
    <property type="evidence" value="ECO:0000318"/>
    <property type="project" value="GO_Central"/>
</dbReference>
<dbReference type="PANTHER" id="PTHR27007">
    <property type="match status" value="1"/>
</dbReference>
<keyword evidence="12" id="KW-0418">Kinase</keyword>
<dbReference type="PROSITE" id="PS50011">
    <property type="entry name" value="PROTEIN_KINASE_DOM"/>
    <property type="match status" value="1"/>
</dbReference>
<dbReference type="Proteomes" id="UP000189703">
    <property type="component" value="Unplaced"/>
</dbReference>
<evidence type="ECO:0000256" key="3">
    <source>
        <dbReference type="ARBA" id="ARBA00010217"/>
    </source>
</evidence>
<dbReference type="OrthoDB" id="547665at2759"/>
<evidence type="ECO:0000256" key="7">
    <source>
        <dbReference type="ARBA" id="ARBA00022679"/>
    </source>
</evidence>
<evidence type="ECO:0000256" key="14">
    <source>
        <dbReference type="ARBA" id="ARBA00022989"/>
    </source>
</evidence>
<keyword evidence="15" id="KW-0472">Membrane</keyword>
<dbReference type="FunFam" id="1.10.510.10:FF:000108">
    <property type="entry name" value="L-type lectin-domain containing receptor kinase S.4"/>
    <property type="match status" value="1"/>
</dbReference>
<proteinExistence type="inferred from homology"/>
<organism evidence="19 20">
    <name type="scientific">Nelumbo nucifera</name>
    <name type="common">Sacred lotus</name>
    <dbReference type="NCBI Taxonomy" id="4432"/>
    <lineage>
        <taxon>Eukaryota</taxon>
        <taxon>Viridiplantae</taxon>
        <taxon>Streptophyta</taxon>
        <taxon>Embryophyta</taxon>
        <taxon>Tracheophyta</taxon>
        <taxon>Spermatophyta</taxon>
        <taxon>Magnoliopsida</taxon>
        <taxon>Proteales</taxon>
        <taxon>Nelumbonaceae</taxon>
        <taxon>Nelumbo</taxon>
    </lineage>
</organism>
<dbReference type="GO" id="GO:0005524">
    <property type="term" value="F:ATP binding"/>
    <property type="evidence" value="ECO:0007669"/>
    <property type="project" value="UniProtKB-UniRule"/>
</dbReference>
<keyword evidence="13" id="KW-0067">ATP-binding</keyword>
<evidence type="ECO:0000256" key="1">
    <source>
        <dbReference type="ARBA" id="ARBA00004251"/>
    </source>
</evidence>
<dbReference type="SUPFAM" id="SSF56112">
    <property type="entry name" value="Protein kinase-like (PK-like)"/>
    <property type="match status" value="1"/>
</dbReference>
<dbReference type="Pfam" id="PF00069">
    <property type="entry name" value="Pkinase"/>
    <property type="match status" value="1"/>
</dbReference>
<dbReference type="Gene3D" id="2.60.120.200">
    <property type="match status" value="1"/>
</dbReference>
<dbReference type="GO" id="GO:0030246">
    <property type="term" value="F:carbohydrate binding"/>
    <property type="evidence" value="ECO:0007669"/>
    <property type="project" value="UniProtKB-KW"/>
</dbReference>
<dbReference type="GeneID" id="104591968"/>
<dbReference type="InterPro" id="IPR001220">
    <property type="entry name" value="Legume_lectin_dom"/>
</dbReference>
<keyword evidence="9" id="KW-0732">Signal</keyword>
<dbReference type="PROSITE" id="PS00107">
    <property type="entry name" value="PROTEIN_KINASE_ATP"/>
    <property type="match status" value="1"/>
</dbReference>
<comment type="catalytic activity">
    <reaction evidence="17">
        <text>L-threonyl-[protein] + ATP = O-phospho-L-threonyl-[protein] + ADP + H(+)</text>
        <dbReference type="Rhea" id="RHEA:46608"/>
        <dbReference type="Rhea" id="RHEA-COMP:11060"/>
        <dbReference type="Rhea" id="RHEA-COMP:11605"/>
        <dbReference type="ChEBI" id="CHEBI:15378"/>
        <dbReference type="ChEBI" id="CHEBI:30013"/>
        <dbReference type="ChEBI" id="CHEBI:30616"/>
        <dbReference type="ChEBI" id="CHEBI:61977"/>
        <dbReference type="ChEBI" id="CHEBI:456216"/>
        <dbReference type="EC" id="2.7.11.1"/>
    </reaction>
</comment>
<reference evidence="20" key="1">
    <citation type="submission" date="2025-08" db="UniProtKB">
        <authorList>
            <consortium name="RefSeq"/>
        </authorList>
    </citation>
    <scope>IDENTIFICATION</scope>
</reference>
<dbReference type="FunFam" id="3.30.200.20:FF:000423">
    <property type="entry name" value="L-type lectin-domain containing receptor kinase S.1"/>
    <property type="match status" value="1"/>
</dbReference>
<evidence type="ECO:0000313" key="20">
    <source>
        <dbReference type="RefSeq" id="XP_019052355.1"/>
    </source>
</evidence>
<keyword evidence="8" id="KW-0812">Transmembrane</keyword>
<keyword evidence="7" id="KW-0808">Transferase</keyword>
<dbReference type="CDD" id="cd06899">
    <property type="entry name" value="lectin_legume_LecRK_Arcelin_ConA"/>
    <property type="match status" value="1"/>
</dbReference>
<dbReference type="Gene3D" id="3.30.200.20">
    <property type="entry name" value="Phosphorylase Kinase, domain 1"/>
    <property type="match status" value="1"/>
</dbReference>
<keyword evidence="19" id="KW-1185">Reference proteome</keyword>
<evidence type="ECO:0000256" key="13">
    <source>
        <dbReference type="ARBA" id="ARBA00022840"/>
    </source>
</evidence>
<evidence type="ECO:0000256" key="9">
    <source>
        <dbReference type="ARBA" id="ARBA00022729"/>
    </source>
</evidence>
<comment type="catalytic activity">
    <reaction evidence="18">
        <text>L-seryl-[protein] + ATP = O-phospho-L-seryl-[protein] + ADP + H(+)</text>
        <dbReference type="Rhea" id="RHEA:17989"/>
        <dbReference type="Rhea" id="RHEA-COMP:9863"/>
        <dbReference type="Rhea" id="RHEA-COMP:11604"/>
        <dbReference type="ChEBI" id="CHEBI:15378"/>
        <dbReference type="ChEBI" id="CHEBI:29999"/>
        <dbReference type="ChEBI" id="CHEBI:30616"/>
        <dbReference type="ChEBI" id="CHEBI:83421"/>
        <dbReference type="ChEBI" id="CHEBI:456216"/>
        <dbReference type="EC" id="2.7.11.1"/>
    </reaction>
</comment>
<dbReference type="Gene3D" id="1.10.510.10">
    <property type="entry name" value="Transferase(Phosphotransferase) domain 1"/>
    <property type="match status" value="1"/>
</dbReference>
<evidence type="ECO:0000256" key="15">
    <source>
        <dbReference type="ARBA" id="ARBA00023136"/>
    </source>
</evidence>
<dbReference type="InterPro" id="IPR000719">
    <property type="entry name" value="Prot_kinase_dom"/>
</dbReference>
<accession>A0A1U8Q2U1</accession>
<name>A0A1U8Q2U1_NELNU</name>
<dbReference type="SUPFAM" id="SSF49899">
    <property type="entry name" value="Concanavalin A-like lectins/glucanases"/>
    <property type="match status" value="1"/>
</dbReference>
<dbReference type="InterPro" id="IPR011009">
    <property type="entry name" value="Kinase-like_dom_sf"/>
</dbReference>
<evidence type="ECO:0000256" key="17">
    <source>
        <dbReference type="ARBA" id="ARBA00047899"/>
    </source>
</evidence>
<evidence type="ECO:0000256" key="10">
    <source>
        <dbReference type="ARBA" id="ARBA00022734"/>
    </source>
</evidence>
<dbReference type="GO" id="GO:0004675">
    <property type="term" value="F:transmembrane receptor protein serine/threonine kinase activity"/>
    <property type="evidence" value="ECO:0000318"/>
    <property type="project" value="GO_Central"/>
</dbReference>
<dbReference type="InterPro" id="IPR008271">
    <property type="entry name" value="Ser/Thr_kinase_AS"/>
</dbReference>
<evidence type="ECO:0000256" key="5">
    <source>
        <dbReference type="ARBA" id="ARBA00022475"/>
    </source>
</evidence>
<protein>
    <recommendedName>
        <fullName evidence="4">non-specific serine/threonine protein kinase</fullName>
        <ecNumber evidence="4">2.7.11.1</ecNumber>
    </recommendedName>
</protein>
<dbReference type="Pfam" id="PF00139">
    <property type="entry name" value="Lectin_legB"/>
    <property type="match status" value="1"/>
</dbReference>
<keyword evidence="6" id="KW-0723">Serine/threonine-protein kinase</keyword>
<dbReference type="InterPro" id="IPR013320">
    <property type="entry name" value="ConA-like_dom_sf"/>
</dbReference>
<evidence type="ECO:0000256" key="8">
    <source>
        <dbReference type="ARBA" id="ARBA00022692"/>
    </source>
</evidence>
<evidence type="ECO:0000256" key="16">
    <source>
        <dbReference type="ARBA" id="ARBA00023180"/>
    </source>
</evidence>
<comment type="subcellular location">
    <subcellularLocation>
        <location evidence="1">Cell membrane</location>
        <topology evidence="1">Single-pass type I membrane protein</topology>
    </subcellularLocation>
</comment>
<dbReference type="AlphaFoldDB" id="A0A1U8Q2U1"/>
<comment type="similarity">
    <text evidence="2">In the N-terminal section; belongs to the leguminous lectin family.</text>
</comment>
<dbReference type="PROSITE" id="PS00307">
    <property type="entry name" value="LECTIN_LEGUME_BETA"/>
    <property type="match status" value="1"/>
</dbReference>
<dbReference type="InterPro" id="IPR050528">
    <property type="entry name" value="L-type_Lectin-RKs"/>
</dbReference>
<dbReference type="KEGG" id="nnu:104591968"/>
<dbReference type="PROSITE" id="PS00108">
    <property type="entry name" value="PROTEIN_KINASE_ST"/>
    <property type="match status" value="1"/>
</dbReference>
<keyword evidence="11" id="KW-0547">Nucleotide-binding</keyword>
<dbReference type="eggNOG" id="ENOG502QR0Z">
    <property type="taxonomic scope" value="Eukaryota"/>
</dbReference>
<dbReference type="GO" id="GO:0002229">
    <property type="term" value="P:defense response to oomycetes"/>
    <property type="evidence" value="ECO:0000318"/>
    <property type="project" value="GO_Central"/>
</dbReference>
<evidence type="ECO:0000256" key="4">
    <source>
        <dbReference type="ARBA" id="ARBA00012513"/>
    </source>
</evidence>
<evidence type="ECO:0000256" key="18">
    <source>
        <dbReference type="ARBA" id="ARBA00048679"/>
    </source>
</evidence>
<evidence type="ECO:0000313" key="19">
    <source>
        <dbReference type="Proteomes" id="UP000189703"/>
    </source>
</evidence>
<dbReference type="OMA" id="LACCNAD"/>
<evidence type="ECO:0000256" key="12">
    <source>
        <dbReference type="ARBA" id="ARBA00022777"/>
    </source>
</evidence>
<keyword evidence="16" id="KW-0325">Glycoprotein</keyword>
<dbReference type="RefSeq" id="XP_019052355.1">
    <property type="nucleotide sequence ID" value="XM_019196810.1"/>
</dbReference>
<keyword evidence="14" id="KW-1133">Transmembrane helix</keyword>
<gene>
    <name evidence="20" type="primary">LOC104591968</name>
</gene>
<evidence type="ECO:0000256" key="6">
    <source>
        <dbReference type="ARBA" id="ARBA00022527"/>
    </source>
</evidence>
<sequence>MLHLYRLLLVHLFISSAFSVDFLFNSFNDNTNLTLVGDARVDSSVIKLTKASDGYSVGRAFFEFPIRMRNNSNYLLSFSTSFVFSILPPTGSSPGYGLAFVLCNSTSFGIGDDDTSYQYFGLFPNSTRRSIAPILAVEFDTGYTPGTNDPDGNHVGVNLNSIDTSEVQKAEYHDHDGDVVPIDMRNGENIRVWIDFDGSRGTAPEIKVTIAPASVSRPSKTLFNFYDNRIGQYISNEMFVGFSASKDTSGEAQRILAWSFTNKGFGSLPDINTTKLPSFTPHLPHSQPSYPVGVIFGIAVSSFAVIILILFGSYWFWRRKRKSEEEDNIEEWELEYWPHRFSFQELNEATNEFSKENLVGFGGFGKVYKGTLSNNTEVAVKCVNHDSKQGFREFMAEISSMGRLQHKNLVHMRGWCRKGSELMLVYDYMPNGSLSSWIFDKPNQLLGWEGRRRVLVHVAEGLNYLHHGWDQVVLHRDIKSSNILLDSELEGRLGDFGLAKLYQHGTGGQAPGTTGVVGTLGYMAPELVNMGATASSDVYSFGVTVLEVACGRRPIDLRWDEPLLVDWVRKLYAQGRLCEAADARIAGEYRVEDMETVLMLGLACCNADPLQRPMMKDVLGILTSAEGSAPVRSLLSELAHGSVGSGKALEMEMTLSGTGSNESPPPPKLCTSVYIPLRNSYGG</sequence>